<name>A0A1W9KRB3_9BURK</name>
<comment type="caution">
    <text evidence="2">The sequence shown here is derived from an EMBL/GenBank/DDBJ whole genome shotgun (WGS) entry which is preliminary data.</text>
</comment>
<sequence length="187" mass="20789">MNKSLTPNLAEAEKFLSMLAPDGNCTLQTFDDNKLRAAENKKNHRYGPLAKIFQGLPGQHLESLINLQQQGAGVFVMVNAGNGLGRSNANVVKVRAHVLDLDGAPIDPVLAAELQPHILVESSTDKWHAYWLVESCPLDKFKERQHALADRFHGDRSVCDLARVMRLPGFYHLKGEPFQTRLVNPSI</sequence>
<gene>
    <name evidence="2" type="ORF">BWK72_17410</name>
</gene>
<evidence type="ECO:0000313" key="3">
    <source>
        <dbReference type="Proteomes" id="UP000192505"/>
    </source>
</evidence>
<proteinExistence type="predicted"/>
<dbReference type="Proteomes" id="UP000192505">
    <property type="component" value="Unassembled WGS sequence"/>
</dbReference>
<dbReference type="EMBL" id="MTEI01000017">
    <property type="protein sequence ID" value="OQW86394.1"/>
    <property type="molecule type" value="Genomic_DNA"/>
</dbReference>
<protein>
    <recommendedName>
        <fullName evidence="1">RepB-like DNA primase domain-containing protein</fullName>
    </recommendedName>
</protein>
<dbReference type="Pfam" id="PF16793">
    <property type="entry name" value="RepB_primase"/>
    <property type="match status" value="1"/>
</dbReference>
<reference evidence="2 3" key="1">
    <citation type="submission" date="2017-01" db="EMBL/GenBank/DDBJ databases">
        <title>Novel large sulfur bacteria in the metagenomes of groundwater-fed chemosynthetic microbial mats in the Lake Huron basin.</title>
        <authorList>
            <person name="Sharrar A.M."/>
            <person name="Flood B.E."/>
            <person name="Bailey J.V."/>
            <person name="Jones D.S."/>
            <person name="Biddanda B."/>
            <person name="Ruberg S.A."/>
            <person name="Marcus D.N."/>
            <person name="Dick G.J."/>
        </authorList>
    </citation>
    <scope>NUCLEOTIDE SEQUENCE [LARGE SCALE GENOMIC DNA]</scope>
    <source>
        <strain evidence="2">A7</strain>
    </source>
</reference>
<accession>A0A1W9KRB3</accession>
<evidence type="ECO:0000313" key="2">
    <source>
        <dbReference type="EMBL" id="OQW86394.1"/>
    </source>
</evidence>
<dbReference type="InterPro" id="IPR039459">
    <property type="entry name" value="RepB-like_DNA_primase_dom"/>
</dbReference>
<dbReference type="Gene3D" id="3.30.70.1790">
    <property type="entry name" value="RepB DNA-primase, N-terminal domain"/>
    <property type="match status" value="1"/>
</dbReference>
<organism evidence="2 3">
    <name type="scientific">Rhodoferax ferrireducens</name>
    <dbReference type="NCBI Taxonomy" id="192843"/>
    <lineage>
        <taxon>Bacteria</taxon>
        <taxon>Pseudomonadati</taxon>
        <taxon>Pseudomonadota</taxon>
        <taxon>Betaproteobacteria</taxon>
        <taxon>Burkholderiales</taxon>
        <taxon>Comamonadaceae</taxon>
        <taxon>Rhodoferax</taxon>
    </lineage>
</organism>
<dbReference type="AlphaFoldDB" id="A0A1W9KRB3"/>
<feature type="domain" description="RepB-like DNA primase" evidence="1">
    <location>
        <begin position="104"/>
        <end position="176"/>
    </location>
</feature>
<evidence type="ECO:0000259" key="1">
    <source>
        <dbReference type="Pfam" id="PF16793"/>
    </source>
</evidence>